<dbReference type="Proteomes" id="UP001142292">
    <property type="component" value="Unassembled WGS sequence"/>
</dbReference>
<dbReference type="EMBL" id="BSEL01000003">
    <property type="protein sequence ID" value="GLJ67053.1"/>
    <property type="molecule type" value="Genomic_DNA"/>
</dbReference>
<evidence type="ECO:0000313" key="3">
    <source>
        <dbReference type="Proteomes" id="UP001142292"/>
    </source>
</evidence>
<feature type="transmembrane region" description="Helical" evidence="1">
    <location>
        <begin position="12"/>
        <end position="32"/>
    </location>
</feature>
<dbReference type="NCBIfam" id="NF041681">
    <property type="entry name" value="HGxxPAAW"/>
    <property type="match status" value="1"/>
</dbReference>
<dbReference type="InterPro" id="IPR046550">
    <property type="entry name" value="DUF6704"/>
</dbReference>
<reference evidence="2" key="1">
    <citation type="journal article" date="2014" name="Int. J. Syst. Evol. Microbiol.">
        <title>Complete genome of a new Firmicutes species belonging to the dominant human colonic microbiota ('Ruminococcus bicirculans') reveals two chromosomes and a selective capacity to utilize plant glucans.</title>
        <authorList>
            <consortium name="NISC Comparative Sequencing Program"/>
            <person name="Wegmann U."/>
            <person name="Louis P."/>
            <person name="Goesmann A."/>
            <person name="Henrissat B."/>
            <person name="Duncan S.H."/>
            <person name="Flint H.J."/>
        </authorList>
    </citation>
    <scope>NUCLEOTIDE SEQUENCE</scope>
    <source>
        <strain evidence="2">VKM Ac-1246</strain>
    </source>
</reference>
<proteinExistence type="predicted"/>
<keyword evidence="3" id="KW-1185">Reference proteome</keyword>
<sequence>MSSASHGNTPAAWIAVAVGLLGFLIGSVAMMLDPISWIVFWVGVAVTVVGGLLFIVLAKLGFNVESH</sequence>
<evidence type="ECO:0008006" key="4">
    <source>
        <dbReference type="Google" id="ProtNLM"/>
    </source>
</evidence>
<reference evidence="2" key="2">
    <citation type="submission" date="2023-01" db="EMBL/GenBank/DDBJ databases">
        <authorList>
            <person name="Sun Q."/>
            <person name="Evtushenko L."/>
        </authorList>
    </citation>
    <scope>NUCLEOTIDE SEQUENCE</scope>
    <source>
        <strain evidence="2">VKM Ac-1246</strain>
    </source>
</reference>
<evidence type="ECO:0000313" key="2">
    <source>
        <dbReference type="EMBL" id="GLJ67053.1"/>
    </source>
</evidence>
<comment type="caution">
    <text evidence="2">The sequence shown here is derived from an EMBL/GenBank/DDBJ whole genome shotgun (WGS) entry which is preliminary data.</text>
</comment>
<protein>
    <recommendedName>
        <fullName evidence="4">DUF4175 domain-containing protein</fullName>
    </recommendedName>
</protein>
<accession>A0ABQ5STX6</accession>
<keyword evidence="1" id="KW-1133">Transmembrane helix</keyword>
<keyword evidence="1" id="KW-0472">Membrane</keyword>
<dbReference type="RefSeq" id="WP_189119866.1">
    <property type="nucleotide sequence ID" value="NZ_BMRK01000015.1"/>
</dbReference>
<organism evidence="2 3">
    <name type="scientific">Nocardioides luteus</name>
    <dbReference type="NCBI Taxonomy" id="1844"/>
    <lineage>
        <taxon>Bacteria</taxon>
        <taxon>Bacillati</taxon>
        <taxon>Actinomycetota</taxon>
        <taxon>Actinomycetes</taxon>
        <taxon>Propionibacteriales</taxon>
        <taxon>Nocardioidaceae</taxon>
        <taxon>Nocardioides</taxon>
    </lineage>
</organism>
<gene>
    <name evidence="2" type="ORF">GCM10017579_10890</name>
</gene>
<keyword evidence="1" id="KW-0812">Transmembrane</keyword>
<feature type="transmembrane region" description="Helical" evidence="1">
    <location>
        <begin position="38"/>
        <end position="62"/>
    </location>
</feature>
<name>A0ABQ5STX6_9ACTN</name>
<dbReference type="Pfam" id="PF20447">
    <property type="entry name" value="DUF6704"/>
    <property type="match status" value="1"/>
</dbReference>
<evidence type="ECO:0000256" key="1">
    <source>
        <dbReference type="SAM" id="Phobius"/>
    </source>
</evidence>